<gene>
    <name evidence="2" type="ORF">SAMN05421789_11823</name>
</gene>
<dbReference type="PROSITE" id="PS51257">
    <property type="entry name" value="PROKAR_LIPOPROTEIN"/>
    <property type="match status" value="1"/>
</dbReference>
<dbReference type="STRING" id="713588.SAMN05421789_11823"/>
<keyword evidence="1" id="KW-1133">Transmembrane helix</keyword>
<protein>
    <recommendedName>
        <fullName evidence="4">DUF4082 domain-containing protein</fullName>
    </recommendedName>
</protein>
<proteinExistence type="predicted"/>
<evidence type="ECO:0008006" key="4">
    <source>
        <dbReference type="Google" id="ProtNLM"/>
    </source>
</evidence>
<evidence type="ECO:0000313" key="2">
    <source>
        <dbReference type="EMBL" id="SIT02982.1"/>
    </source>
</evidence>
<keyword evidence="1" id="KW-0472">Membrane</keyword>
<dbReference type="OrthoDB" id="1410632at2"/>
<feature type="transmembrane region" description="Helical" evidence="1">
    <location>
        <begin position="7"/>
        <end position="29"/>
    </location>
</feature>
<keyword evidence="1" id="KW-0812">Transmembrane</keyword>
<sequence length="188" mass="21828">MKTKIQLPFYASIVILFFTVGCMMFKGGFSFGSQENYFQTALYSSGLPIKIANTGPWEMGETFLAKSGGKIKSINIKNSELGIKRITMWDTETRLPIATYFLKIENTKDYHKIFVDFPLVQGKIYTLSFNTVSYFYHELNFKKLPLSDEHFTLISTNYKQGHWQQFPEFSTDNIIHGFIDIDFEWAMN</sequence>
<dbReference type="RefSeq" id="WP_076388552.1">
    <property type="nucleotide sequence ID" value="NZ_FTOI01000018.1"/>
</dbReference>
<reference evidence="3" key="1">
    <citation type="submission" date="2017-01" db="EMBL/GenBank/DDBJ databases">
        <authorList>
            <person name="Varghese N."/>
            <person name="Submissions S."/>
        </authorList>
    </citation>
    <scope>NUCLEOTIDE SEQUENCE [LARGE SCALE GENOMIC DNA]</scope>
    <source>
        <strain evidence="3">DSM 23145</strain>
    </source>
</reference>
<accession>A0A1N7NXD8</accession>
<dbReference type="Proteomes" id="UP000185839">
    <property type="component" value="Unassembled WGS sequence"/>
</dbReference>
<dbReference type="EMBL" id="FTOI01000018">
    <property type="protein sequence ID" value="SIT02982.1"/>
    <property type="molecule type" value="Genomic_DNA"/>
</dbReference>
<keyword evidence="3" id="KW-1185">Reference proteome</keyword>
<evidence type="ECO:0000256" key="1">
    <source>
        <dbReference type="SAM" id="Phobius"/>
    </source>
</evidence>
<name>A0A1N7NXD8_9FLAO</name>
<evidence type="ECO:0000313" key="3">
    <source>
        <dbReference type="Proteomes" id="UP000185839"/>
    </source>
</evidence>
<organism evidence="2 3">
    <name type="scientific">Kaistella chaponensis</name>
    <dbReference type="NCBI Taxonomy" id="713588"/>
    <lineage>
        <taxon>Bacteria</taxon>
        <taxon>Pseudomonadati</taxon>
        <taxon>Bacteroidota</taxon>
        <taxon>Flavobacteriia</taxon>
        <taxon>Flavobacteriales</taxon>
        <taxon>Weeksellaceae</taxon>
        <taxon>Chryseobacterium group</taxon>
        <taxon>Kaistella</taxon>
    </lineage>
</organism>
<dbReference type="AlphaFoldDB" id="A0A1N7NXD8"/>